<keyword evidence="4" id="KW-0206">Cytoskeleton</keyword>
<dbReference type="EnsemblMetazoa" id="XM_019993091.1">
    <property type="protein sequence ID" value="XP_019848650.1"/>
    <property type="gene ID" value="LOC100638583"/>
</dbReference>
<dbReference type="FunFam" id="3.30.420.210:FF:000003">
    <property type="entry name" value="UBX domain protein 11"/>
    <property type="match status" value="1"/>
</dbReference>
<keyword evidence="2" id="KW-0963">Cytoplasm</keyword>
<dbReference type="AlphaFoldDB" id="A0A1X7VHV9"/>
<name>A0A1X7VHV9_AMPQE</name>
<keyword evidence="3" id="KW-0175">Coiled coil</keyword>
<accession>A0A1X7VHV9</accession>
<feature type="region of interest" description="Disordered" evidence="10">
    <location>
        <begin position="1"/>
        <end position="36"/>
    </location>
</feature>
<dbReference type="SUPFAM" id="SSF54236">
    <property type="entry name" value="Ubiquitin-like"/>
    <property type="match status" value="1"/>
</dbReference>
<proteinExistence type="predicted"/>
<dbReference type="PANTHER" id="PTHR23333:SF4">
    <property type="entry name" value="UBX DOMAIN-CONTAINING PROTEIN 11"/>
    <property type="match status" value="1"/>
</dbReference>
<comment type="function">
    <text evidence="5">May be involved in the reorganization of actin cytoskeleton mediated by RND1, RND2 and RND3. Promotes RHOA activation mediated by GNA12 and GNA13.</text>
</comment>
<dbReference type="Proteomes" id="UP000007879">
    <property type="component" value="Unassembled WGS sequence"/>
</dbReference>
<feature type="region of interest" description="Disordered" evidence="10">
    <location>
        <begin position="191"/>
        <end position="213"/>
    </location>
</feature>
<dbReference type="InterPro" id="IPR012989">
    <property type="entry name" value="SEP_domain"/>
</dbReference>
<gene>
    <name evidence="13" type="primary">100638583</name>
</gene>
<evidence type="ECO:0000256" key="1">
    <source>
        <dbReference type="ARBA" id="ARBA00004245"/>
    </source>
</evidence>
<dbReference type="GO" id="GO:0005856">
    <property type="term" value="C:cytoskeleton"/>
    <property type="evidence" value="ECO:0007669"/>
    <property type="project" value="UniProtKB-SubCell"/>
</dbReference>
<dbReference type="PANTHER" id="PTHR23333">
    <property type="entry name" value="UBX DOMAIN CONTAINING PROTEIN"/>
    <property type="match status" value="1"/>
</dbReference>
<feature type="domain" description="SEP" evidence="12">
    <location>
        <begin position="262"/>
        <end position="326"/>
    </location>
</feature>
<evidence type="ECO:0000256" key="3">
    <source>
        <dbReference type="ARBA" id="ARBA00023054"/>
    </source>
</evidence>
<reference evidence="13" key="2">
    <citation type="submission" date="2017-05" db="UniProtKB">
        <authorList>
            <consortium name="EnsemblMetazoa"/>
        </authorList>
    </citation>
    <scope>IDENTIFICATION</scope>
</reference>
<protein>
    <recommendedName>
        <fullName evidence="7">UBX domain-containing protein 11</fullName>
    </recommendedName>
    <alternativeName>
        <fullName evidence="9">Socius</fullName>
    </alternativeName>
    <alternativeName>
        <fullName evidence="8">UBX domain-containing protein 5</fullName>
    </alternativeName>
</protein>
<dbReference type="GO" id="GO:0043161">
    <property type="term" value="P:proteasome-mediated ubiquitin-dependent protein catabolic process"/>
    <property type="evidence" value="ECO:0007669"/>
    <property type="project" value="TreeGrafter"/>
</dbReference>
<dbReference type="OrthoDB" id="25887at2759"/>
<evidence type="ECO:0000256" key="2">
    <source>
        <dbReference type="ARBA" id="ARBA00022490"/>
    </source>
</evidence>
<dbReference type="eggNOG" id="KOG2086">
    <property type="taxonomic scope" value="Eukaryota"/>
</dbReference>
<dbReference type="GO" id="GO:0043130">
    <property type="term" value="F:ubiquitin binding"/>
    <property type="evidence" value="ECO:0007669"/>
    <property type="project" value="TreeGrafter"/>
</dbReference>
<dbReference type="PROSITE" id="PS51399">
    <property type="entry name" value="SEP"/>
    <property type="match status" value="1"/>
</dbReference>
<comment type="subunit">
    <text evidence="6">Interacts with GNA12, GNA13, RND1, RND2 and RND3.</text>
</comment>
<keyword evidence="14" id="KW-1185">Reference proteome</keyword>
<evidence type="ECO:0000256" key="5">
    <source>
        <dbReference type="ARBA" id="ARBA00059434"/>
    </source>
</evidence>
<sequence>MSSPSGNLKKVKKQPLPQAARSPPYRATQKHGDASKLELKMASTIASREGSTSDLVVSSDDQPLLAEIIGVIREEESKKRKKTIKQSGVPTDNDLVSSMATRLANVEKDLLAAKKEIIEKDVYIRNLEERLLSAKTKLNQMSSSPSLSSSSSSYHDLKLHCEALQQQVDDMEEFLNDYGLVWVGKCQPLTSTPPSLSSTTPPQTKPTLWSPESSLPPPFLSPPSFRIDFNLIASNITSLNTIAGKDCHVISHTPNGAELKVPEPIPLALYSNGLMLFSGPFRPYTDPMTQNFIQDLLDGYFPSELKEAYPEGVPFELNDKRYEEYIHTPHHYRLFPGTGQKLSNSPSSPLTPGIRHTPNVTSDSNVDKGATVSMENFLRKIPKNVIRGGRVIDVHAGLTETLQGSSSKVRLLNTPVVEEIKQRLEYDEEVRPHTPGRLVTLRIKSETGETTYILKMHSSDTIGDIHKQLNKINTCRSKQEKKGFVLKGAFPPRSFTDMNITLKDSGLVPSANLFLAKMEQASTSVT</sequence>
<feature type="compositionally biased region" description="Polar residues" evidence="10">
    <location>
        <begin position="341"/>
        <end position="350"/>
    </location>
</feature>
<evidence type="ECO:0000256" key="7">
    <source>
        <dbReference type="ARBA" id="ARBA00073759"/>
    </source>
</evidence>
<dbReference type="STRING" id="400682.A0A1X7VHV9"/>
<dbReference type="SUPFAM" id="SSF102848">
    <property type="entry name" value="NSFL1 (p97 ATPase) cofactor p47, SEP domain"/>
    <property type="match status" value="1"/>
</dbReference>
<dbReference type="InterPro" id="IPR001012">
    <property type="entry name" value="UBX_dom"/>
</dbReference>
<comment type="subcellular location">
    <subcellularLocation>
        <location evidence="1">Cytoplasm</location>
        <location evidence="1">Cytoskeleton</location>
    </subcellularLocation>
</comment>
<evidence type="ECO:0000256" key="10">
    <source>
        <dbReference type="SAM" id="MobiDB-lite"/>
    </source>
</evidence>
<evidence type="ECO:0000259" key="12">
    <source>
        <dbReference type="PROSITE" id="PS51399"/>
    </source>
</evidence>
<evidence type="ECO:0000256" key="9">
    <source>
        <dbReference type="ARBA" id="ARBA00081109"/>
    </source>
</evidence>
<dbReference type="CDD" id="cd17077">
    <property type="entry name" value="UBX_UBXN11"/>
    <property type="match status" value="1"/>
</dbReference>
<dbReference type="Gene3D" id="3.30.420.210">
    <property type="entry name" value="SEP domain"/>
    <property type="match status" value="1"/>
</dbReference>
<feature type="domain" description="UBX" evidence="11">
    <location>
        <begin position="434"/>
        <end position="515"/>
    </location>
</feature>
<dbReference type="Pfam" id="PF08059">
    <property type="entry name" value="SEP"/>
    <property type="match status" value="1"/>
</dbReference>
<evidence type="ECO:0000313" key="14">
    <source>
        <dbReference type="Proteomes" id="UP000007879"/>
    </source>
</evidence>
<reference evidence="14" key="1">
    <citation type="journal article" date="2010" name="Nature">
        <title>The Amphimedon queenslandica genome and the evolution of animal complexity.</title>
        <authorList>
            <person name="Srivastava M."/>
            <person name="Simakov O."/>
            <person name="Chapman J."/>
            <person name="Fahey B."/>
            <person name="Gauthier M.E."/>
            <person name="Mitros T."/>
            <person name="Richards G.S."/>
            <person name="Conaco C."/>
            <person name="Dacre M."/>
            <person name="Hellsten U."/>
            <person name="Larroux C."/>
            <person name="Putnam N.H."/>
            <person name="Stanke M."/>
            <person name="Adamska M."/>
            <person name="Darling A."/>
            <person name="Degnan S.M."/>
            <person name="Oakley T.H."/>
            <person name="Plachetzki D.C."/>
            <person name="Zhai Y."/>
            <person name="Adamski M."/>
            <person name="Calcino A."/>
            <person name="Cummins S.F."/>
            <person name="Goodstein D.M."/>
            <person name="Harris C."/>
            <person name="Jackson D.J."/>
            <person name="Leys S.P."/>
            <person name="Shu S."/>
            <person name="Woodcroft B.J."/>
            <person name="Vervoort M."/>
            <person name="Kosik K.S."/>
            <person name="Manning G."/>
            <person name="Degnan B.M."/>
            <person name="Rokhsar D.S."/>
        </authorList>
    </citation>
    <scope>NUCLEOTIDE SEQUENCE [LARGE SCALE GENOMIC DNA]</scope>
</reference>
<dbReference type="Gene3D" id="3.10.20.90">
    <property type="entry name" value="Phosphatidylinositol 3-kinase Catalytic Subunit, Chain A, domain 1"/>
    <property type="match status" value="1"/>
</dbReference>
<evidence type="ECO:0000256" key="8">
    <source>
        <dbReference type="ARBA" id="ARBA00075811"/>
    </source>
</evidence>
<dbReference type="InterPro" id="IPR029071">
    <property type="entry name" value="Ubiquitin-like_domsf"/>
</dbReference>
<dbReference type="InParanoid" id="A0A1X7VHV9"/>
<evidence type="ECO:0000313" key="13">
    <source>
        <dbReference type="EnsemblMetazoa" id="Aqu2.1.39921_001"/>
    </source>
</evidence>
<organism evidence="13">
    <name type="scientific">Amphimedon queenslandica</name>
    <name type="common">Sponge</name>
    <dbReference type="NCBI Taxonomy" id="400682"/>
    <lineage>
        <taxon>Eukaryota</taxon>
        <taxon>Metazoa</taxon>
        <taxon>Porifera</taxon>
        <taxon>Demospongiae</taxon>
        <taxon>Heteroscleromorpha</taxon>
        <taxon>Haplosclerida</taxon>
        <taxon>Niphatidae</taxon>
        <taxon>Amphimedon</taxon>
    </lineage>
</organism>
<dbReference type="InterPro" id="IPR036241">
    <property type="entry name" value="NSFL1C_SEP_dom_sf"/>
</dbReference>
<evidence type="ECO:0000256" key="6">
    <source>
        <dbReference type="ARBA" id="ARBA00062345"/>
    </source>
</evidence>
<dbReference type="SMART" id="SM00553">
    <property type="entry name" value="SEP"/>
    <property type="match status" value="1"/>
</dbReference>
<dbReference type="PROSITE" id="PS50033">
    <property type="entry name" value="UBX"/>
    <property type="match status" value="1"/>
</dbReference>
<evidence type="ECO:0000259" key="11">
    <source>
        <dbReference type="PROSITE" id="PS50033"/>
    </source>
</evidence>
<dbReference type="EnsemblMetazoa" id="Aqu2.1.39921_001">
    <property type="protein sequence ID" value="Aqu2.1.39921_001"/>
    <property type="gene ID" value="Aqu2.1.39921"/>
</dbReference>
<feature type="region of interest" description="Disordered" evidence="10">
    <location>
        <begin position="341"/>
        <end position="367"/>
    </location>
</feature>
<evidence type="ECO:0000256" key="4">
    <source>
        <dbReference type="ARBA" id="ARBA00023212"/>
    </source>
</evidence>